<dbReference type="CDD" id="cd08054">
    <property type="entry name" value="gp6"/>
    <property type="match status" value="1"/>
</dbReference>
<gene>
    <name evidence="1" type="ORF">J8F10_19410</name>
</gene>
<dbReference type="NCBIfam" id="TIGR02215">
    <property type="entry name" value="phage_chp_gp8"/>
    <property type="match status" value="1"/>
</dbReference>
<protein>
    <submittedName>
        <fullName evidence="1">Phage head-tail connector protein</fullName>
    </submittedName>
</protein>
<dbReference type="InterPro" id="IPR006450">
    <property type="entry name" value="Phage_HK97_gp6-like"/>
</dbReference>
<dbReference type="EMBL" id="JAGKQQ010000001">
    <property type="protein sequence ID" value="MBP3957420.1"/>
    <property type="molecule type" value="Genomic_DNA"/>
</dbReference>
<proteinExistence type="predicted"/>
<organism evidence="1 2">
    <name type="scientific">Gemmata palustris</name>
    <dbReference type="NCBI Taxonomy" id="2822762"/>
    <lineage>
        <taxon>Bacteria</taxon>
        <taxon>Pseudomonadati</taxon>
        <taxon>Planctomycetota</taxon>
        <taxon>Planctomycetia</taxon>
        <taxon>Gemmatales</taxon>
        <taxon>Gemmataceae</taxon>
        <taxon>Gemmata</taxon>
    </lineage>
</organism>
<dbReference type="RefSeq" id="WP_210656452.1">
    <property type="nucleotide sequence ID" value="NZ_JAGKQQ010000001.1"/>
</dbReference>
<evidence type="ECO:0000313" key="1">
    <source>
        <dbReference type="EMBL" id="MBP3957420.1"/>
    </source>
</evidence>
<dbReference type="Proteomes" id="UP000676565">
    <property type="component" value="Unassembled WGS sequence"/>
</dbReference>
<dbReference type="Gene3D" id="1.10.3230.30">
    <property type="entry name" value="Phage gp6-like head-tail connector protein"/>
    <property type="match status" value="1"/>
</dbReference>
<comment type="caution">
    <text evidence="1">The sequence shown here is derived from an EMBL/GenBank/DDBJ whole genome shotgun (WGS) entry which is preliminary data.</text>
</comment>
<dbReference type="NCBIfam" id="TIGR01560">
    <property type="entry name" value="put_DNA_pack"/>
    <property type="match status" value="1"/>
</dbReference>
<name>A0ABS5BUU1_9BACT</name>
<reference evidence="1 2" key="1">
    <citation type="submission" date="2021-04" db="EMBL/GenBank/DDBJ databases">
        <authorList>
            <person name="Ivanova A."/>
        </authorList>
    </citation>
    <scope>NUCLEOTIDE SEQUENCE [LARGE SCALE GENOMIC DNA]</scope>
    <source>
        <strain evidence="1 2">G18</strain>
    </source>
</reference>
<sequence>MHHYSIEITEPPESLDLVTQLVAHIKSNNGSSEDAELQVFLDAAMSAFEHETDGRIVLSTGFKQYFPCWAKCFELARGKVTDIASVTYFDDADQEQELTSWIGDATGIPAIVSIIDGEFPALSAMPRPIAIEFTAGWVGVDYLPAEVRVAVLQLAAHYYANRESHTTDSLKELPMAFTRVCNKYLTGLAGV</sequence>
<keyword evidence="2" id="KW-1185">Reference proteome</keyword>
<dbReference type="InterPro" id="IPR011738">
    <property type="entry name" value="Phage_CHP"/>
</dbReference>
<accession>A0ABS5BUU1</accession>
<evidence type="ECO:0000313" key="2">
    <source>
        <dbReference type="Proteomes" id="UP000676565"/>
    </source>
</evidence>